<accession>A0A560JC97</accession>
<evidence type="ECO:0000313" key="1">
    <source>
        <dbReference type="EMBL" id="TWB66040.1"/>
    </source>
</evidence>
<evidence type="ECO:0008006" key="3">
    <source>
        <dbReference type="Google" id="ProtNLM"/>
    </source>
</evidence>
<protein>
    <recommendedName>
        <fullName evidence="3">RadC-like JAB domain-containing protein</fullName>
    </recommendedName>
</protein>
<name>A0A560JC97_9PROT</name>
<sequence length="220" mass="24042">MPFALFTHAEQVAIRQVLNFQRTFAPSGSGPMTAPPAQELHIALDGSGITQIACATHPARGGNMSQAMQTAANSANGCHIIHNHPSQSSLSPDDWDVLAAHPRLQMTAVNSEGTTFRGRMLNTACLQQDPTYFQSRWDYVAGEFEKQITLWFSSSSTFDLGNFGTHNGWLIGRAIGKRLQAIGYADFECLPDGDNVIALRSPHAPMIERTLMTLCAQRII</sequence>
<reference evidence="1 2" key="1">
    <citation type="submission" date="2019-06" db="EMBL/GenBank/DDBJ databases">
        <title>Genomic Encyclopedia of Type Strains, Phase IV (KMG-V): Genome sequencing to study the core and pangenomes of soil and plant-associated prokaryotes.</title>
        <authorList>
            <person name="Whitman W."/>
        </authorList>
    </citation>
    <scope>NUCLEOTIDE SEQUENCE [LARGE SCALE GENOMIC DNA]</scope>
    <source>
        <strain evidence="1 2">BR 12005</strain>
    </source>
</reference>
<gene>
    <name evidence="1" type="ORF">FBZ87_1164</name>
</gene>
<proteinExistence type="predicted"/>
<dbReference type="Proteomes" id="UP000320516">
    <property type="component" value="Unassembled WGS sequence"/>
</dbReference>
<evidence type="ECO:0000313" key="2">
    <source>
        <dbReference type="Proteomes" id="UP000320516"/>
    </source>
</evidence>
<dbReference type="EMBL" id="VITV01000016">
    <property type="protein sequence ID" value="TWB66040.1"/>
    <property type="molecule type" value="Genomic_DNA"/>
</dbReference>
<dbReference type="AlphaFoldDB" id="A0A560JC97"/>
<comment type="caution">
    <text evidence="1">The sequence shown here is derived from an EMBL/GenBank/DDBJ whole genome shotgun (WGS) entry which is preliminary data.</text>
</comment>
<organism evidence="1 2">
    <name type="scientific">Nitrospirillum amazonense</name>
    <dbReference type="NCBI Taxonomy" id="28077"/>
    <lineage>
        <taxon>Bacteria</taxon>
        <taxon>Pseudomonadati</taxon>
        <taxon>Pseudomonadota</taxon>
        <taxon>Alphaproteobacteria</taxon>
        <taxon>Rhodospirillales</taxon>
        <taxon>Azospirillaceae</taxon>
        <taxon>Nitrospirillum</taxon>
    </lineage>
</organism>